<evidence type="ECO:0000256" key="6">
    <source>
        <dbReference type="ARBA" id="ARBA00023242"/>
    </source>
</evidence>
<keyword evidence="5" id="KW-0810">Translation regulation</keyword>
<dbReference type="GO" id="GO:0005737">
    <property type="term" value="C:cytoplasm"/>
    <property type="evidence" value="ECO:0007669"/>
    <property type="project" value="UniProtKB-SubCell"/>
</dbReference>
<evidence type="ECO:0000259" key="7">
    <source>
        <dbReference type="PROSITE" id="PS51366"/>
    </source>
</evidence>
<dbReference type="Proteomes" id="UP000036987">
    <property type="component" value="Unassembled WGS sequence"/>
</dbReference>
<dbReference type="STRING" id="29655.A0A0K9PB11"/>
<evidence type="ECO:0000256" key="3">
    <source>
        <dbReference type="ARBA" id="ARBA00022490"/>
    </source>
</evidence>
<dbReference type="InterPro" id="IPR016024">
    <property type="entry name" value="ARM-type_fold"/>
</dbReference>
<keyword evidence="6" id="KW-0539">Nucleus</keyword>
<proteinExistence type="inferred from homology"/>
<dbReference type="PANTHER" id="PTHR12626">
    <property type="entry name" value="PROGRAMMED CELL DEATH 4"/>
    <property type="match status" value="1"/>
</dbReference>
<keyword evidence="3" id="KW-0963">Cytoplasm</keyword>
<feature type="domain" description="MI" evidence="7">
    <location>
        <begin position="16"/>
        <end position="137"/>
    </location>
</feature>
<comment type="caution">
    <text evidence="8">The sequence shown here is derived from an EMBL/GenBank/DDBJ whole genome shotgun (WGS) entry which is preliminary data.</text>
</comment>
<feature type="domain" description="MI" evidence="7">
    <location>
        <begin position="482"/>
        <end position="603"/>
    </location>
</feature>
<dbReference type="GO" id="GO:0006417">
    <property type="term" value="P:regulation of translation"/>
    <property type="evidence" value="ECO:0007669"/>
    <property type="project" value="UniProtKB-KW"/>
</dbReference>
<dbReference type="SMART" id="SM00544">
    <property type="entry name" value="MA3"/>
    <property type="match status" value="4"/>
</dbReference>
<feature type="domain" description="MI" evidence="7">
    <location>
        <begin position="180"/>
        <end position="301"/>
    </location>
</feature>
<dbReference type="Pfam" id="PF02847">
    <property type="entry name" value="MA3"/>
    <property type="match status" value="4"/>
</dbReference>
<accession>A0A0K9PB11</accession>
<reference evidence="9" key="1">
    <citation type="journal article" date="2016" name="Nature">
        <title>The genome of the seagrass Zostera marina reveals angiosperm adaptation to the sea.</title>
        <authorList>
            <person name="Olsen J.L."/>
            <person name="Rouze P."/>
            <person name="Verhelst B."/>
            <person name="Lin Y.-C."/>
            <person name="Bayer T."/>
            <person name="Collen J."/>
            <person name="Dattolo E."/>
            <person name="De Paoli E."/>
            <person name="Dittami S."/>
            <person name="Maumus F."/>
            <person name="Michel G."/>
            <person name="Kersting A."/>
            <person name="Lauritano C."/>
            <person name="Lohaus R."/>
            <person name="Toepel M."/>
            <person name="Tonon T."/>
            <person name="Vanneste K."/>
            <person name="Amirebrahimi M."/>
            <person name="Brakel J."/>
            <person name="Bostroem C."/>
            <person name="Chovatia M."/>
            <person name="Grimwood J."/>
            <person name="Jenkins J.W."/>
            <person name="Jueterbock A."/>
            <person name="Mraz A."/>
            <person name="Stam W.T."/>
            <person name="Tice H."/>
            <person name="Bornberg-Bauer E."/>
            <person name="Green P.J."/>
            <person name="Pearson G.A."/>
            <person name="Procaccini G."/>
            <person name="Duarte C.M."/>
            <person name="Schmutz J."/>
            <person name="Reusch T.B.H."/>
            <person name="Van de Peer Y."/>
        </authorList>
    </citation>
    <scope>NUCLEOTIDE SEQUENCE [LARGE SCALE GENOMIC DNA]</scope>
    <source>
        <strain evidence="9">cv. Finnish</strain>
    </source>
</reference>
<dbReference type="SUPFAM" id="SSF48371">
    <property type="entry name" value="ARM repeat"/>
    <property type="match status" value="4"/>
</dbReference>
<keyword evidence="9" id="KW-1185">Reference proteome</keyword>
<organism evidence="8 9">
    <name type="scientific">Zostera marina</name>
    <name type="common">Eelgrass</name>
    <dbReference type="NCBI Taxonomy" id="29655"/>
    <lineage>
        <taxon>Eukaryota</taxon>
        <taxon>Viridiplantae</taxon>
        <taxon>Streptophyta</taxon>
        <taxon>Embryophyta</taxon>
        <taxon>Tracheophyta</taxon>
        <taxon>Spermatophyta</taxon>
        <taxon>Magnoliopsida</taxon>
        <taxon>Liliopsida</taxon>
        <taxon>Zosteraceae</taxon>
        <taxon>Zostera</taxon>
    </lineage>
</organism>
<name>A0A0K9PB11_ZOSMR</name>
<comment type="similarity">
    <text evidence="2">Belongs to the PDCD4 family.</text>
</comment>
<dbReference type="Gene3D" id="1.25.40.180">
    <property type="match status" value="4"/>
</dbReference>
<comment type="subcellular location">
    <subcellularLocation>
        <location evidence="1">Cytoplasm</location>
    </subcellularLocation>
</comment>
<evidence type="ECO:0000256" key="2">
    <source>
        <dbReference type="ARBA" id="ARBA00005497"/>
    </source>
</evidence>
<evidence type="ECO:0000256" key="5">
    <source>
        <dbReference type="ARBA" id="ARBA00022845"/>
    </source>
</evidence>
<dbReference type="OrthoDB" id="414546at2759"/>
<dbReference type="EMBL" id="LFYR01001032">
    <property type="protein sequence ID" value="KMZ65437.1"/>
    <property type="molecule type" value="Genomic_DNA"/>
</dbReference>
<evidence type="ECO:0000313" key="9">
    <source>
        <dbReference type="Proteomes" id="UP000036987"/>
    </source>
</evidence>
<sequence>MAEDPESSPENEERRRAQEEMTMIIQEFFLNDDMNQVETDLRELNWNFYHYYFVKKLVSMAMDRQDREKEMAASLISSLYDVLFDSATIHKAFTELVVSADDLILDVPNIIDVVSLFIARAVIDDVLPPSFLTKILNTLNEDSIAAQIVVTTQKVYLTGTLKVDNVLHRWSGSRSMTVEAVGSRINDLLIEYVVGGDIEEAFRCINNMNVSFYHHEIVTRAINLAMERPESENVLLDLLQEGFVQRVISITQMSKGFNRLIKEIRDLCLDIPNANILLRKFISSATNEGWLNISSLCQFDISPEYVLDENAVRTFKERITVVIKEYFSTGDVEEVVNRLTFLHMEFPAPAECNRIFVKKLVMMALGRRNRDKEMASHLLKNARMPSDDIMKGFYLSLDSASDAALDHPYIFGDLSQFIARAVVDEIITPAHLDETEVRSSNRLGRSILELSLARYRATNSSQMIVRYWGACDCGCTELDIHDIKNKIMRLLFEYDCYGDFDVACQAMRDIGLPFFHHEVVKRTIIYMIGNPHTRLWNLLEQFVYAGVVNDTQMMKGFKRVKESIDDGSILISIPQANLLYRKYLNRAIMEGLIDSASYYAQKDISMCQLDPLIGFCGSEDSKL</sequence>
<gene>
    <name evidence="8" type="ORF">ZOSMA_31G00230</name>
</gene>
<evidence type="ECO:0000256" key="4">
    <source>
        <dbReference type="ARBA" id="ARBA00022737"/>
    </source>
</evidence>
<dbReference type="PROSITE" id="PS51366">
    <property type="entry name" value="MI"/>
    <property type="match status" value="4"/>
</dbReference>
<dbReference type="PANTHER" id="PTHR12626:SF2">
    <property type="entry name" value="MA3 DOMAIN-CONTAINING TRANSLATION REGULATORY FACTOR 2"/>
    <property type="match status" value="1"/>
</dbReference>
<feature type="domain" description="MI" evidence="7">
    <location>
        <begin position="314"/>
        <end position="437"/>
    </location>
</feature>
<dbReference type="AlphaFoldDB" id="A0A0K9PB11"/>
<evidence type="ECO:0000313" key="8">
    <source>
        <dbReference type="EMBL" id="KMZ65437.1"/>
    </source>
</evidence>
<keyword evidence="4" id="KW-0677">Repeat</keyword>
<protein>
    <recommendedName>
        <fullName evidence="7">MI domain-containing protein</fullName>
    </recommendedName>
</protein>
<dbReference type="GO" id="GO:0045892">
    <property type="term" value="P:negative regulation of DNA-templated transcription"/>
    <property type="evidence" value="ECO:0007669"/>
    <property type="project" value="InterPro"/>
</dbReference>
<evidence type="ECO:0000256" key="1">
    <source>
        <dbReference type="ARBA" id="ARBA00004496"/>
    </source>
</evidence>
<dbReference type="InterPro" id="IPR039778">
    <property type="entry name" value="PDCD4"/>
</dbReference>
<dbReference type="InterPro" id="IPR003891">
    <property type="entry name" value="Initiation_fac_eIF4g_MI"/>
</dbReference>